<evidence type="ECO:0000259" key="11">
    <source>
        <dbReference type="PROSITE" id="PS51198"/>
    </source>
</evidence>
<feature type="binding site" evidence="10">
    <location>
        <begin position="67"/>
        <end position="74"/>
    </location>
    <ligand>
        <name>ATP</name>
        <dbReference type="ChEBI" id="CHEBI:30616"/>
    </ligand>
</feature>
<dbReference type="Gene3D" id="1.10.10.160">
    <property type="match status" value="1"/>
</dbReference>
<evidence type="ECO:0000256" key="5">
    <source>
        <dbReference type="ARBA" id="ARBA00022840"/>
    </source>
</evidence>
<comment type="catalytic activity">
    <reaction evidence="9">
        <text>ATP + H2O = ADP + phosphate + H(+)</text>
        <dbReference type="Rhea" id="RHEA:13065"/>
        <dbReference type="ChEBI" id="CHEBI:15377"/>
        <dbReference type="ChEBI" id="CHEBI:15378"/>
        <dbReference type="ChEBI" id="CHEBI:30616"/>
        <dbReference type="ChEBI" id="CHEBI:43474"/>
        <dbReference type="ChEBI" id="CHEBI:456216"/>
        <dbReference type="EC" id="5.6.2.4"/>
    </reaction>
</comment>
<dbReference type="PANTHER" id="PTHR11070">
    <property type="entry name" value="UVRD / RECB / PCRA DNA HELICASE FAMILY MEMBER"/>
    <property type="match status" value="1"/>
</dbReference>
<evidence type="ECO:0000256" key="6">
    <source>
        <dbReference type="ARBA" id="ARBA00023235"/>
    </source>
</evidence>
<gene>
    <name evidence="12" type="ORF">GCM10009105_05130</name>
</gene>
<keyword evidence="5 10" id="KW-0067">ATP-binding</keyword>
<evidence type="ECO:0000313" key="12">
    <source>
        <dbReference type="EMBL" id="GAA0706824.1"/>
    </source>
</evidence>
<dbReference type="Proteomes" id="UP001501523">
    <property type="component" value="Unassembled WGS sequence"/>
</dbReference>
<accession>A0ABN1ICG7</accession>
<keyword evidence="2 10" id="KW-0547">Nucleotide-binding</keyword>
<dbReference type="PROSITE" id="PS51198">
    <property type="entry name" value="UVRD_HELICASE_ATP_BIND"/>
    <property type="match status" value="1"/>
</dbReference>
<feature type="domain" description="UvrD-like helicase ATP-binding" evidence="11">
    <location>
        <begin position="46"/>
        <end position="552"/>
    </location>
</feature>
<sequence>MADYLAADALYREKFADVLEVAQYTQIRLDFVRAWLQDNLHVSPDKFPDDEQIAAIAAVTGTVQVTARAGSGKTTTLIQRTYFLLRHCRVPPEQILLLAFNRKAALDVHRKLLAILYPSAESTIAEEMRAREKSINKAVDREVAAVDNAIRMHDVSIPSVMTFHALAYGLVNAEESLLKDSDEERDFGLSKAFQAVINNHIQDEERMPRIRALMLAHFRNDWERIEHGGFHLTDRAALIAHRRSLPRETLGGEYVKSQGEKAIANFLFEHGVPYKYERNHRWGGFNYRPDFTLFRTKKSGVVIEYFGLKGEPDYDEQSARKREYWAKKADWDFLEFQPSDIASEGVDMFRARLRAALIPLGFPCVPLSEDELWAKVNERGRAIGRFTKVVGAFIGRCRKLLMTPERLDELSASHIAMTEAEEQFIPLARQFYAEYLDALVQTNSEDFDGILQRAIKAIESGSTLVRRGQAVVCDLAHVRFLSVDEFQDFSELFYQLVRAIRQAGEGAHCFCVGDDWQAINGFAGSDLKYFRDFPKYMGPSTQLTITTNYRSGHAVVSAGNAVMDGRGEPARTSRGLADGSIMIAGMEELETTIVELRKHQGDDITPAVLRVAAKSVEAGKSVAVLYRTNSIPWFVNWDDAPDYATLMQRFLPNDRRQQISVSTAHKSKGLEWDDVIVIDAVRRSYPLVHPDWVFARVLGATIEQIEAEERRLFYVAVTRAKSSVILFTEKKNESPFLTEIEARTQVGMIDWNSYPPRDIASEFFAVSVTSRPGYRIPNESGGQDVPTYVLRDLLGASGYMYRDKGVWEKTARAEGFNIAMLGDEPWAQDAKGIDVTVRDGCDRIVGEWTVDDGVFRSVG</sequence>
<evidence type="ECO:0000256" key="9">
    <source>
        <dbReference type="ARBA" id="ARBA00048988"/>
    </source>
</evidence>
<reference evidence="13" key="1">
    <citation type="journal article" date="2019" name="Int. J. Syst. Evol. Microbiol.">
        <title>The Global Catalogue of Microorganisms (GCM) 10K type strain sequencing project: providing services to taxonomists for standard genome sequencing and annotation.</title>
        <authorList>
            <consortium name="The Broad Institute Genomics Platform"/>
            <consortium name="The Broad Institute Genome Sequencing Center for Infectious Disease"/>
            <person name="Wu L."/>
            <person name="Ma J."/>
        </authorList>
    </citation>
    <scope>NUCLEOTIDE SEQUENCE [LARGE SCALE GENOMIC DNA]</scope>
    <source>
        <strain evidence="13">JCM 15421</strain>
    </source>
</reference>
<comment type="similarity">
    <text evidence="1">Belongs to the helicase family. UvrD subfamily.</text>
</comment>
<comment type="caution">
    <text evidence="12">The sequence shown here is derived from an EMBL/GenBank/DDBJ whole genome shotgun (WGS) entry which is preliminary data.</text>
</comment>
<name>A0ABN1ICG7_9GAMM</name>
<dbReference type="InterPro" id="IPR013986">
    <property type="entry name" value="DExx_box_DNA_helicase_dom_sf"/>
</dbReference>
<dbReference type="SUPFAM" id="SSF52540">
    <property type="entry name" value="P-loop containing nucleoside triphosphate hydrolases"/>
    <property type="match status" value="1"/>
</dbReference>
<dbReference type="Pfam" id="PF00580">
    <property type="entry name" value="UvrD-helicase"/>
    <property type="match status" value="1"/>
</dbReference>
<evidence type="ECO:0000256" key="1">
    <source>
        <dbReference type="ARBA" id="ARBA00009922"/>
    </source>
</evidence>
<dbReference type="InterPro" id="IPR027417">
    <property type="entry name" value="P-loop_NTPase"/>
</dbReference>
<dbReference type="EC" id="5.6.2.4" evidence="8"/>
<evidence type="ECO:0000313" key="13">
    <source>
        <dbReference type="Proteomes" id="UP001501523"/>
    </source>
</evidence>
<evidence type="ECO:0000256" key="7">
    <source>
        <dbReference type="ARBA" id="ARBA00034617"/>
    </source>
</evidence>
<dbReference type="PANTHER" id="PTHR11070:SF63">
    <property type="entry name" value="DNA HELICASE IV"/>
    <property type="match status" value="1"/>
</dbReference>
<keyword evidence="6" id="KW-0413">Isomerase</keyword>
<keyword evidence="4 10" id="KW-0347">Helicase</keyword>
<dbReference type="Gene3D" id="3.40.960.10">
    <property type="entry name" value="VSR Endonuclease"/>
    <property type="match status" value="1"/>
</dbReference>
<keyword evidence="13" id="KW-1185">Reference proteome</keyword>
<dbReference type="Pfam" id="PF13361">
    <property type="entry name" value="UvrD_C"/>
    <property type="match status" value="1"/>
</dbReference>
<dbReference type="InterPro" id="IPR014016">
    <property type="entry name" value="UvrD-like_ATP-bd"/>
</dbReference>
<protein>
    <recommendedName>
        <fullName evidence="8">DNA 3'-5' helicase</fullName>
        <ecNumber evidence="8">5.6.2.4</ecNumber>
    </recommendedName>
</protein>
<evidence type="ECO:0000256" key="3">
    <source>
        <dbReference type="ARBA" id="ARBA00022801"/>
    </source>
</evidence>
<proteinExistence type="inferred from homology"/>
<organism evidence="12 13">
    <name type="scientific">Dokdonella soli</name>
    <dbReference type="NCBI Taxonomy" id="529810"/>
    <lineage>
        <taxon>Bacteria</taxon>
        <taxon>Pseudomonadati</taxon>
        <taxon>Pseudomonadota</taxon>
        <taxon>Gammaproteobacteria</taxon>
        <taxon>Lysobacterales</taxon>
        <taxon>Rhodanobacteraceae</taxon>
        <taxon>Dokdonella</taxon>
    </lineage>
</organism>
<evidence type="ECO:0000256" key="2">
    <source>
        <dbReference type="ARBA" id="ARBA00022741"/>
    </source>
</evidence>
<dbReference type="Gene3D" id="3.40.50.300">
    <property type="entry name" value="P-loop containing nucleotide triphosphate hydrolases"/>
    <property type="match status" value="3"/>
</dbReference>
<evidence type="ECO:0000256" key="8">
    <source>
        <dbReference type="ARBA" id="ARBA00034808"/>
    </source>
</evidence>
<dbReference type="EMBL" id="BAAAEU010000002">
    <property type="protein sequence ID" value="GAA0706824.1"/>
    <property type="molecule type" value="Genomic_DNA"/>
</dbReference>
<dbReference type="InterPro" id="IPR000212">
    <property type="entry name" value="DNA_helicase_UvrD/REP"/>
</dbReference>
<keyword evidence="3 10" id="KW-0378">Hydrolase</keyword>
<comment type="catalytic activity">
    <reaction evidence="7">
        <text>Couples ATP hydrolysis with the unwinding of duplex DNA by translocating in the 3'-5' direction.</text>
        <dbReference type="EC" id="5.6.2.4"/>
    </reaction>
</comment>
<evidence type="ECO:0000256" key="4">
    <source>
        <dbReference type="ARBA" id="ARBA00022806"/>
    </source>
</evidence>
<dbReference type="InterPro" id="IPR014017">
    <property type="entry name" value="DNA_helicase_UvrD-like_C"/>
</dbReference>
<evidence type="ECO:0000256" key="10">
    <source>
        <dbReference type="PROSITE-ProRule" id="PRU00560"/>
    </source>
</evidence>